<feature type="domain" description="UBA" evidence="17">
    <location>
        <begin position="677"/>
        <end position="717"/>
    </location>
</feature>
<dbReference type="PIRSF" id="PIRSF016308">
    <property type="entry name" value="UBP"/>
    <property type="match status" value="1"/>
</dbReference>
<feature type="binding site" evidence="14">
    <location>
        <position position="211"/>
    </location>
    <ligand>
        <name>Zn(2+)</name>
        <dbReference type="ChEBI" id="CHEBI:29105"/>
    </ligand>
</feature>
<organism evidence="20">
    <name type="scientific">Nyssomyia neivai</name>
    <dbReference type="NCBI Taxonomy" id="330878"/>
    <lineage>
        <taxon>Eukaryota</taxon>
        <taxon>Metazoa</taxon>
        <taxon>Ecdysozoa</taxon>
        <taxon>Arthropoda</taxon>
        <taxon>Hexapoda</taxon>
        <taxon>Insecta</taxon>
        <taxon>Pterygota</taxon>
        <taxon>Neoptera</taxon>
        <taxon>Endopterygota</taxon>
        <taxon>Diptera</taxon>
        <taxon>Nematocera</taxon>
        <taxon>Psychodoidea</taxon>
        <taxon>Psychodidae</taxon>
        <taxon>Nyssomyia</taxon>
    </lineage>
</organism>
<dbReference type="SMART" id="SM00165">
    <property type="entry name" value="UBA"/>
    <property type="match status" value="2"/>
</dbReference>
<dbReference type="SUPFAM" id="SSF54001">
    <property type="entry name" value="Cysteine proteinases"/>
    <property type="match status" value="1"/>
</dbReference>
<feature type="binding site" evidence="13">
    <location>
        <position position="254"/>
    </location>
    <ligand>
        <name>substrate</name>
    </ligand>
</feature>
<keyword evidence="8 11" id="KW-0378">Hydrolase</keyword>
<dbReference type="SUPFAM" id="SSF57850">
    <property type="entry name" value="RING/U-box"/>
    <property type="match status" value="1"/>
</dbReference>
<evidence type="ECO:0000256" key="3">
    <source>
        <dbReference type="ARBA" id="ARBA00022670"/>
    </source>
</evidence>
<dbReference type="CDD" id="cd14386">
    <property type="entry name" value="UBA2_UBP5"/>
    <property type="match status" value="1"/>
</dbReference>
<evidence type="ECO:0000256" key="1">
    <source>
        <dbReference type="ARBA" id="ARBA00000707"/>
    </source>
</evidence>
<evidence type="ECO:0000256" key="15">
    <source>
        <dbReference type="PROSITE-ProRule" id="PRU00502"/>
    </source>
</evidence>
<keyword evidence="7 11" id="KW-0833">Ubl conjugation pathway</keyword>
<name>A0A1L8DT27_9DIPT</name>
<dbReference type="CDD" id="cd14294">
    <property type="entry name" value="UBA1_UBP5_like"/>
    <property type="match status" value="1"/>
</dbReference>
<evidence type="ECO:0000256" key="2">
    <source>
        <dbReference type="ARBA" id="ARBA00009085"/>
    </source>
</evidence>
<keyword evidence="6 15" id="KW-0863">Zinc-finger</keyword>
<dbReference type="GO" id="GO:0005829">
    <property type="term" value="C:cytosol"/>
    <property type="evidence" value="ECO:0007669"/>
    <property type="project" value="TreeGrafter"/>
</dbReference>
<evidence type="ECO:0000313" key="20">
    <source>
        <dbReference type="EMBL" id="JAV09612.1"/>
    </source>
</evidence>
<dbReference type="InterPro" id="IPR038765">
    <property type="entry name" value="Papain-like_cys_pep_sf"/>
</dbReference>
<feature type="binding site" evidence="14">
    <location>
        <position position="224"/>
    </location>
    <ligand>
        <name>Zn(2+)</name>
        <dbReference type="ChEBI" id="CHEBI:29105"/>
    </ligand>
</feature>
<dbReference type="GO" id="GO:0006508">
    <property type="term" value="P:proteolysis"/>
    <property type="evidence" value="ECO:0007669"/>
    <property type="project" value="UniProtKB-KW"/>
</dbReference>
<dbReference type="SUPFAM" id="SSF46934">
    <property type="entry name" value="UBA-like"/>
    <property type="match status" value="1"/>
</dbReference>
<feature type="active site" description="Proton acceptor" evidence="12">
    <location>
        <position position="762"/>
    </location>
</feature>
<feature type="domain" description="UBA" evidence="17">
    <location>
        <begin position="613"/>
        <end position="654"/>
    </location>
</feature>
<evidence type="ECO:0000256" key="10">
    <source>
        <dbReference type="ARBA" id="ARBA00022833"/>
    </source>
</evidence>
<reference evidence="20" key="1">
    <citation type="submission" date="2016-12" db="EMBL/GenBank/DDBJ databases">
        <title>An insight into the sialome and mialome of the sand fly, Nyssomyia neivai.</title>
        <authorList>
            <person name="Sebastian V."/>
            <person name="Goulart T.M."/>
            <person name="Oliveira W."/>
            <person name="Calvo E."/>
            <person name="Oliveira L.F."/>
            <person name="Pinto M.C."/>
            <person name="Rosselino A.M."/>
            <person name="Ribeiro J.M."/>
        </authorList>
    </citation>
    <scope>NUCLEOTIDE SEQUENCE</scope>
</reference>
<keyword evidence="9 11" id="KW-0788">Thiol protease</keyword>
<feature type="binding site" evidence="13">
    <location>
        <position position="252"/>
    </location>
    <ligand>
        <name>substrate</name>
    </ligand>
</feature>
<evidence type="ECO:0000256" key="7">
    <source>
        <dbReference type="ARBA" id="ARBA00022786"/>
    </source>
</evidence>
<dbReference type="EMBL" id="GFDF01004472">
    <property type="protein sequence ID" value="JAV09612.1"/>
    <property type="molecule type" value="Transcribed_RNA"/>
</dbReference>
<dbReference type="Pfam" id="PF02148">
    <property type="entry name" value="zf-UBP"/>
    <property type="match status" value="1"/>
</dbReference>
<dbReference type="GO" id="GO:0008270">
    <property type="term" value="F:zinc ion binding"/>
    <property type="evidence" value="ECO:0007669"/>
    <property type="project" value="UniProtKB-UniRule"/>
</dbReference>
<proteinExistence type="inferred from homology"/>
<dbReference type="EC" id="3.4.19.12" evidence="11 16"/>
<evidence type="ECO:0000256" key="14">
    <source>
        <dbReference type="PIRSR" id="PIRSR016308-3"/>
    </source>
</evidence>
<dbReference type="Pfam" id="PF00443">
    <property type="entry name" value="UCH"/>
    <property type="match status" value="1"/>
</dbReference>
<dbReference type="InterPro" id="IPR041432">
    <property type="entry name" value="UBP13_Znf-UBP_var"/>
</dbReference>
<evidence type="ECO:0000256" key="8">
    <source>
        <dbReference type="ARBA" id="ARBA00022801"/>
    </source>
</evidence>
<evidence type="ECO:0000256" key="4">
    <source>
        <dbReference type="ARBA" id="ARBA00022723"/>
    </source>
</evidence>
<feature type="domain" description="UBP-type" evidence="19">
    <location>
        <begin position="167"/>
        <end position="276"/>
    </location>
</feature>
<dbReference type="FunFam" id="3.30.40.10:FF:000026">
    <property type="entry name" value="Ubiquitin carboxyl-terminal hydrolase"/>
    <property type="match status" value="1"/>
</dbReference>
<feature type="binding site" evidence="14">
    <location>
        <position position="194"/>
    </location>
    <ligand>
        <name>Zn(2+)</name>
        <dbReference type="ChEBI" id="CHEBI:29105"/>
    </ligand>
</feature>
<evidence type="ECO:0000259" key="17">
    <source>
        <dbReference type="PROSITE" id="PS50030"/>
    </source>
</evidence>
<dbReference type="PROSITE" id="PS50235">
    <property type="entry name" value="USP_3"/>
    <property type="match status" value="1"/>
</dbReference>
<feature type="binding site" evidence="13">
    <location>
        <position position="257"/>
    </location>
    <ligand>
        <name>substrate</name>
    </ligand>
</feature>
<evidence type="ECO:0000259" key="19">
    <source>
        <dbReference type="PROSITE" id="PS50271"/>
    </source>
</evidence>
<dbReference type="PROSITE" id="PS50030">
    <property type="entry name" value="UBA"/>
    <property type="match status" value="2"/>
</dbReference>
<dbReference type="FunFam" id="1.10.8.10:FF:000086">
    <property type="entry name" value="Ubiquitin carboxyl-terminal hydrolase"/>
    <property type="match status" value="1"/>
</dbReference>
<keyword evidence="3 11" id="KW-0645">Protease</keyword>
<dbReference type="InterPro" id="IPR050164">
    <property type="entry name" value="Peptidase_C19"/>
</dbReference>
<evidence type="ECO:0000256" key="16">
    <source>
        <dbReference type="RuleBase" id="RU366025"/>
    </source>
</evidence>
<evidence type="ECO:0000256" key="9">
    <source>
        <dbReference type="ARBA" id="ARBA00022807"/>
    </source>
</evidence>
<dbReference type="InterPro" id="IPR013083">
    <property type="entry name" value="Znf_RING/FYVE/PHD"/>
</dbReference>
<dbReference type="PROSITE" id="PS00973">
    <property type="entry name" value="USP_2"/>
    <property type="match status" value="1"/>
</dbReference>
<evidence type="ECO:0000259" key="18">
    <source>
        <dbReference type="PROSITE" id="PS50235"/>
    </source>
</evidence>
<dbReference type="InterPro" id="IPR001607">
    <property type="entry name" value="Znf_UBP"/>
</dbReference>
<dbReference type="Pfam" id="PF17807">
    <property type="entry name" value="zf-UBP_var"/>
    <property type="match status" value="1"/>
</dbReference>
<dbReference type="SMART" id="SM00290">
    <property type="entry name" value="ZnF_UBP"/>
    <property type="match status" value="1"/>
</dbReference>
<feature type="binding site" evidence="14">
    <location>
        <position position="191"/>
    </location>
    <ligand>
        <name>Zn(2+)</name>
        <dbReference type="ChEBI" id="CHEBI:29105"/>
    </ligand>
</feature>
<evidence type="ECO:0000256" key="6">
    <source>
        <dbReference type="ARBA" id="ARBA00022771"/>
    </source>
</evidence>
<dbReference type="InterPro" id="IPR001394">
    <property type="entry name" value="Peptidase_C19_UCH"/>
</dbReference>
<dbReference type="PROSITE" id="PS50271">
    <property type="entry name" value="ZF_UBP"/>
    <property type="match status" value="1"/>
</dbReference>
<dbReference type="GO" id="GO:0005634">
    <property type="term" value="C:nucleus"/>
    <property type="evidence" value="ECO:0007669"/>
    <property type="project" value="TreeGrafter"/>
</dbReference>
<comment type="catalytic activity">
    <reaction evidence="1 11 16">
        <text>Thiol-dependent hydrolysis of ester, thioester, amide, peptide and isopeptide bonds formed by the C-terminal Gly of ubiquitin (a 76-residue protein attached to proteins as an intracellular targeting signal).</text>
        <dbReference type="EC" id="3.4.19.12"/>
    </reaction>
</comment>
<dbReference type="AlphaFoldDB" id="A0A1L8DT27"/>
<keyword evidence="5" id="KW-0677">Repeat</keyword>
<dbReference type="InterPro" id="IPR018200">
    <property type="entry name" value="USP_CS"/>
</dbReference>
<dbReference type="Gene3D" id="1.10.8.10">
    <property type="entry name" value="DNA helicase RuvA subunit, C-terminal domain"/>
    <property type="match status" value="2"/>
</dbReference>
<dbReference type="InterPro" id="IPR009060">
    <property type="entry name" value="UBA-like_sf"/>
</dbReference>
<evidence type="ECO:0000256" key="12">
    <source>
        <dbReference type="PIRSR" id="PIRSR016308-1"/>
    </source>
</evidence>
<dbReference type="Pfam" id="PF00627">
    <property type="entry name" value="UBA"/>
    <property type="match status" value="2"/>
</dbReference>
<comment type="similarity">
    <text evidence="2 11 16">Belongs to the peptidase C19 family.</text>
</comment>
<sequence length="800" mass="89638">MEDLLNHLARIRVPSSYDNIFKDECVFSFDSPDTESGLYVCLNTFLGFGRDHVLGYYEKTKNAVFLHIRRFKTEIPPEGGGAEGPEKKITRLAIGIEGGFDPAAGNKYTYEYVYDVVVLPDFHVIPYGKNLPQPVVNSVTAILAADSAMKKVEKNSLTGTWDGEVRQVSACAKNLVQLDNGRRIPPSGWKCDKCDLTTNLWLNLTDGAVLCGRKFFDGSGGNDHAVLHYKETHYPLAVKLGTITSDGKGDVYSYEEDDMVEDPYLVQHLAHFGIKINQMEKTEKSMVELELDLNQRVGEWSLMCESGSNLIPMSGPGCTGMQNLGNSCYLNSVMQVMFTIPDFVERFVTNAEGIFSKYPNDPASDFSTQMAKLGVGLLSGRYSTPPEGFVDAEPTGISPTMFKALIGKDHPEFSTKLQQDAHEYYLHLVKTLEKFSRGQLNPADALKFTVEERVMCATSGKVRYSTRNEWSLPLQIPLHLAKNIPEIRAYEEKLAEAKKKGEKVNADEAVRPQIPFIECLKAFTNEEIIDQFYSTAIMEKTKAKKITRLATMPDYLMIHFKKFTLNDDWSSQKLDVSIDVPDQLDLSELRAEPRRDGEELLPEIVGQPPPLPPMDESVLEQLVQMGFPPESCKKAIFFTKNTGLENATQWIMEHITDADFSDPFVPPGTDAPRSAFVADPNGLQMLMGMGFTEKQATKALRETGNNIERAADWIFSHQSELDAMEASDETTGPREIPIRDGGCNYKLVAFISHMGTSAQMGHYVCHILKDNQWLIFNDNKVAISQNPPKDLGYLYLYRRT</sequence>
<dbReference type="GO" id="GO:0004843">
    <property type="term" value="F:cysteine-type deubiquitinase activity"/>
    <property type="evidence" value="ECO:0007669"/>
    <property type="project" value="UniProtKB-UniRule"/>
</dbReference>
<dbReference type="PANTHER" id="PTHR24006:SF664">
    <property type="entry name" value="UBIQUITIN CARBOXYL-TERMINAL HYDROLASE"/>
    <property type="match status" value="1"/>
</dbReference>
<protein>
    <recommendedName>
        <fullName evidence="11 16">Ubiquitin carboxyl-terminal hydrolase</fullName>
        <ecNumber evidence="11 16">3.4.19.12</ecNumber>
    </recommendedName>
</protein>
<evidence type="ECO:0000256" key="11">
    <source>
        <dbReference type="PIRNR" id="PIRNR016308"/>
    </source>
</evidence>
<feature type="binding site" evidence="13">
    <location>
        <position position="201"/>
    </location>
    <ligand>
        <name>substrate</name>
    </ligand>
</feature>
<dbReference type="InterPro" id="IPR028889">
    <property type="entry name" value="USP"/>
</dbReference>
<dbReference type="InterPro" id="IPR016652">
    <property type="entry name" value="Ubiquitinyl_hydrolase"/>
</dbReference>
<dbReference type="PANTHER" id="PTHR24006">
    <property type="entry name" value="UBIQUITIN CARBOXYL-TERMINAL HYDROLASE"/>
    <property type="match status" value="1"/>
</dbReference>
<dbReference type="GO" id="GO:0016579">
    <property type="term" value="P:protein deubiquitination"/>
    <property type="evidence" value="ECO:0007669"/>
    <property type="project" value="InterPro"/>
</dbReference>
<dbReference type="Gene3D" id="3.30.40.10">
    <property type="entry name" value="Zinc/RING finger domain, C3HC4 (zinc finger)"/>
    <property type="match status" value="2"/>
</dbReference>
<feature type="binding site" evidence="13">
    <location>
        <begin position="213"/>
        <end position="216"/>
    </location>
    <ligand>
        <name>substrate</name>
    </ligand>
</feature>
<dbReference type="CDD" id="cd02658">
    <property type="entry name" value="Peptidase_C19B"/>
    <property type="match status" value="1"/>
</dbReference>
<dbReference type="InterPro" id="IPR015940">
    <property type="entry name" value="UBA"/>
</dbReference>
<dbReference type="Gene3D" id="3.90.70.10">
    <property type="entry name" value="Cysteine proteinases"/>
    <property type="match status" value="1"/>
</dbReference>
<feature type="active site" description="Nucleophile" evidence="12">
    <location>
        <position position="328"/>
    </location>
</feature>
<keyword evidence="10 11" id="KW-0862">Zinc</keyword>
<keyword evidence="4 11" id="KW-0479">Metal-binding</keyword>
<evidence type="ECO:0000256" key="13">
    <source>
        <dbReference type="PIRSR" id="PIRSR016308-2"/>
    </source>
</evidence>
<accession>A0A1L8DT27</accession>
<feature type="domain" description="USP" evidence="18">
    <location>
        <begin position="319"/>
        <end position="800"/>
    </location>
</feature>
<dbReference type="PROSITE" id="PS00972">
    <property type="entry name" value="USP_1"/>
    <property type="match status" value="1"/>
</dbReference>
<evidence type="ECO:0000256" key="5">
    <source>
        <dbReference type="ARBA" id="ARBA00022737"/>
    </source>
</evidence>